<dbReference type="Proteomes" id="UP000324479">
    <property type="component" value="Unassembled WGS sequence"/>
</dbReference>
<evidence type="ECO:0000313" key="2">
    <source>
        <dbReference type="Proteomes" id="UP000324479"/>
    </source>
</evidence>
<sequence length="175" mass="19548">MRIVFLTLFVMLAGPILAFGRGVPALSYAQLMEQSDLVVIVHSLGTRDPVRNDAIVPVEPARDYLTPIFTKFQVLAVLKGRHEGETLELCHYKYKPDSPGVGNGPLLVRFPKAEDNEIRQSDKHGSWMMRVPNDFVLFLKTDSEGRLTFVTGQFDAEPSVRQIHGPFPSSMRPGP</sequence>
<dbReference type="RefSeq" id="WP_150079736.1">
    <property type="nucleotide sequence ID" value="NZ_VWOX01000028.1"/>
</dbReference>
<protein>
    <submittedName>
        <fullName evidence="1">Uncharacterized protein</fullName>
    </submittedName>
</protein>
<comment type="caution">
    <text evidence="1">The sequence shown here is derived from an EMBL/GenBank/DDBJ whole genome shotgun (WGS) entry which is preliminary data.</text>
</comment>
<dbReference type="AlphaFoldDB" id="A0A5M6CUL2"/>
<gene>
    <name evidence="1" type="ORF">FYK55_26865</name>
</gene>
<organism evidence="1 2">
    <name type="scientific">Roseiconus nitratireducens</name>
    <dbReference type="NCBI Taxonomy" id="2605748"/>
    <lineage>
        <taxon>Bacteria</taxon>
        <taxon>Pseudomonadati</taxon>
        <taxon>Planctomycetota</taxon>
        <taxon>Planctomycetia</taxon>
        <taxon>Pirellulales</taxon>
        <taxon>Pirellulaceae</taxon>
        <taxon>Roseiconus</taxon>
    </lineage>
</organism>
<keyword evidence="2" id="KW-1185">Reference proteome</keyword>
<accession>A0A5M6CUL2</accession>
<reference evidence="1 2" key="1">
    <citation type="submission" date="2019-08" db="EMBL/GenBank/DDBJ databases">
        <authorList>
            <person name="Dhanesh K."/>
            <person name="Kumar G."/>
            <person name="Sasikala C."/>
            <person name="Venkata Ramana C."/>
        </authorList>
    </citation>
    <scope>NUCLEOTIDE SEQUENCE [LARGE SCALE GENOMIC DNA]</scope>
    <source>
        <strain evidence="1 2">JC645</strain>
    </source>
</reference>
<name>A0A5M6CUL2_9BACT</name>
<evidence type="ECO:0000313" key="1">
    <source>
        <dbReference type="EMBL" id="KAA5538636.1"/>
    </source>
</evidence>
<dbReference type="EMBL" id="VWOX01000028">
    <property type="protein sequence ID" value="KAA5538636.1"/>
    <property type="molecule type" value="Genomic_DNA"/>
</dbReference>
<proteinExistence type="predicted"/>